<feature type="transmembrane region" description="Helical" evidence="5">
    <location>
        <begin position="122"/>
        <end position="143"/>
    </location>
</feature>
<feature type="transmembrane region" description="Helical" evidence="5">
    <location>
        <begin position="351"/>
        <end position="371"/>
    </location>
</feature>
<feature type="domain" description="NADH:quinone oxidoreductase/Mrp antiporter transmembrane" evidence="6">
    <location>
        <begin position="147"/>
        <end position="280"/>
    </location>
</feature>
<feature type="transmembrane region" description="Helical" evidence="5">
    <location>
        <begin position="26"/>
        <end position="43"/>
    </location>
</feature>
<dbReference type="Proteomes" id="UP000554766">
    <property type="component" value="Unassembled WGS sequence"/>
</dbReference>
<feature type="transmembrane region" description="Helical" evidence="5">
    <location>
        <begin position="176"/>
        <end position="196"/>
    </location>
</feature>
<evidence type="ECO:0000256" key="3">
    <source>
        <dbReference type="ARBA" id="ARBA00022989"/>
    </source>
</evidence>
<dbReference type="OMA" id="WVPDVYG"/>
<dbReference type="RefSeq" id="WP_011901727.1">
    <property type="nucleotide sequence ID" value="NZ_JAAVJF010000004.1"/>
</dbReference>
<dbReference type="Pfam" id="PF00361">
    <property type="entry name" value="Proton_antipo_M"/>
    <property type="match status" value="1"/>
</dbReference>
<dbReference type="GO" id="GO:0016020">
    <property type="term" value="C:membrane"/>
    <property type="evidence" value="ECO:0007669"/>
    <property type="project" value="UniProtKB-SubCell"/>
</dbReference>
<feature type="transmembrane region" description="Helical" evidence="5">
    <location>
        <begin position="149"/>
        <end position="169"/>
    </location>
</feature>
<feature type="transmembrane region" description="Helical" evidence="5">
    <location>
        <begin position="318"/>
        <end position="339"/>
    </location>
</feature>
<evidence type="ECO:0000256" key="2">
    <source>
        <dbReference type="ARBA" id="ARBA00022692"/>
    </source>
</evidence>
<feature type="transmembrane region" description="Helical" evidence="5">
    <location>
        <begin position="91"/>
        <end position="110"/>
    </location>
</feature>
<evidence type="ECO:0000313" key="7">
    <source>
        <dbReference type="EMBL" id="NYR16142.1"/>
    </source>
</evidence>
<dbReference type="PANTHER" id="PTHR22773">
    <property type="entry name" value="NADH DEHYDROGENASE"/>
    <property type="match status" value="1"/>
</dbReference>
<keyword evidence="3 5" id="KW-1133">Transmembrane helix</keyword>
<dbReference type="AlphaFoldDB" id="A0A7L4PBM3"/>
<dbReference type="EMBL" id="JAAVJF010000004">
    <property type="protein sequence ID" value="NYR16142.1"/>
    <property type="molecule type" value="Genomic_DNA"/>
</dbReference>
<keyword evidence="8" id="KW-1185">Reference proteome</keyword>
<organism evidence="7 8">
    <name type="scientific">Pyrobaculum arsenaticum</name>
    <dbReference type="NCBI Taxonomy" id="121277"/>
    <lineage>
        <taxon>Archaea</taxon>
        <taxon>Thermoproteota</taxon>
        <taxon>Thermoprotei</taxon>
        <taxon>Thermoproteales</taxon>
        <taxon>Thermoproteaceae</taxon>
        <taxon>Pyrobaculum</taxon>
    </lineage>
</organism>
<feature type="transmembrane region" description="Helical" evidence="5">
    <location>
        <begin position="202"/>
        <end position="227"/>
    </location>
</feature>
<keyword evidence="7" id="KW-0830">Ubiquinone</keyword>
<name>A0A7L4PBM3_9CREN</name>
<reference evidence="7 8" key="1">
    <citation type="journal article" date="2020" name="Nat. Commun.">
        <title>The structures of two archaeal type IV pili illuminate evolutionary relationships.</title>
        <authorList>
            <person name="Wang F."/>
            <person name="Baquero D.P."/>
            <person name="Su Z."/>
            <person name="Beltran L.C."/>
            <person name="Prangishvili D."/>
            <person name="Krupovic M."/>
            <person name="Egelman E.H."/>
        </authorList>
    </citation>
    <scope>NUCLEOTIDE SEQUENCE [LARGE SCALE GENOMIC DNA]</scope>
    <source>
        <strain evidence="7 8">2GA</strain>
    </source>
</reference>
<gene>
    <name evidence="7" type="ORF">HC235_09420</name>
</gene>
<dbReference type="GeneID" id="5055875"/>
<sequence>MDPLIYLAVVYTALRLPLSRGYPLDLAYVAVAAALLSLWWGMPHMAPLAAPYAIAIFALRGGKLAPYSGFASAISYTGLGVMALHTGVPHLVALGFLMAALAPAVLLPALSDEGSLQGLFRYLIISTLATSMLISGLALREAWPGAGDLLILLAIATELGAAPMFQWVVDIYGRSSAAGLALLASLPKLASAYVLFALRPGLAGVASAFGIGSVATALGALSMLVGNLGALTSRDLRRILAYSTVAHSGFALFIYPLSPQLALAMVLADAVGKMTLFHFAERGGARWGTLLMVMNQIGIPPVLGFWPKMYIVLTAASAWGPAAGAYVLANIILSVPYYLRVLQITPPGATRFSYLAAALVLAFGLVPPLWIPYILSL</sequence>
<comment type="caution">
    <text evidence="7">The sequence shown here is derived from an EMBL/GenBank/DDBJ whole genome shotgun (WGS) entry which is preliminary data.</text>
</comment>
<keyword evidence="4 5" id="KW-0472">Membrane</keyword>
<keyword evidence="2 5" id="KW-0812">Transmembrane</keyword>
<evidence type="ECO:0000256" key="4">
    <source>
        <dbReference type="ARBA" id="ARBA00023136"/>
    </source>
</evidence>
<protein>
    <submittedName>
        <fullName evidence="7">NADH-ubiquinone oxidoreductase</fullName>
    </submittedName>
</protein>
<evidence type="ECO:0000256" key="5">
    <source>
        <dbReference type="SAM" id="Phobius"/>
    </source>
</evidence>
<proteinExistence type="predicted"/>
<evidence type="ECO:0000313" key="8">
    <source>
        <dbReference type="Proteomes" id="UP000554766"/>
    </source>
</evidence>
<dbReference type="InterPro" id="IPR001750">
    <property type="entry name" value="ND/Mrp_TM"/>
</dbReference>
<accession>A0A7L4PBM3</accession>
<evidence type="ECO:0000256" key="1">
    <source>
        <dbReference type="ARBA" id="ARBA00004141"/>
    </source>
</evidence>
<feature type="transmembrane region" description="Helical" evidence="5">
    <location>
        <begin position="261"/>
        <end position="280"/>
    </location>
</feature>
<comment type="subcellular location">
    <subcellularLocation>
        <location evidence="1">Membrane</location>
        <topology evidence="1">Multi-pass membrane protein</topology>
    </subcellularLocation>
</comment>
<evidence type="ECO:0000259" key="6">
    <source>
        <dbReference type="Pfam" id="PF00361"/>
    </source>
</evidence>